<evidence type="ECO:0000313" key="1">
    <source>
        <dbReference type="EMBL" id="SDW11658.1"/>
    </source>
</evidence>
<name>A0A8X8IDF9_9BACT</name>
<keyword evidence="2" id="KW-1185">Reference proteome</keyword>
<evidence type="ECO:0000313" key="2">
    <source>
        <dbReference type="Proteomes" id="UP000198711"/>
    </source>
</evidence>
<dbReference type="EMBL" id="FNNO01000001">
    <property type="protein sequence ID" value="SDW11658.1"/>
    <property type="molecule type" value="Genomic_DNA"/>
</dbReference>
<gene>
    <name evidence="1" type="ORF">SAMN05444410_101273</name>
</gene>
<evidence type="ECO:0008006" key="3">
    <source>
        <dbReference type="Google" id="ProtNLM"/>
    </source>
</evidence>
<sequence>MNLAEGFLKDSIKRFRNYKDLGEKTLAQLSETELHYLPTTESNSIAMIIQHLHGNMLSRWTNFLTEDGEKSWRQRDAEFETKQHTRSAIDALWNDGWNCLLQTLESLQPEDLLKKITIRTESINVYDAILRQLAHYSYHVGQIVYLGKMMRNEEWSSLSIPKGHSQQYHESVKKG</sequence>
<comment type="caution">
    <text evidence="1">The sequence shown here is derived from an EMBL/GenBank/DDBJ whole genome shotgun (WGS) entry which is preliminary data.</text>
</comment>
<accession>A0A8X8IDF9</accession>
<dbReference type="RefSeq" id="WP_092721439.1">
    <property type="nucleotide sequence ID" value="NZ_FNNO01000001.1"/>
</dbReference>
<reference evidence="1 2" key="1">
    <citation type="submission" date="2016-10" db="EMBL/GenBank/DDBJ databases">
        <authorList>
            <person name="Varghese N."/>
            <person name="Submissions S."/>
        </authorList>
    </citation>
    <scope>NUCLEOTIDE SEQUENCE [LARGE SCALE GENOMIC DNA]</scope>
    <source>
        <strain evidence="1 2">DSM 25353</strain>
    </source>
</reference>
<dbReference type="Gene3D" id="1.20.120.450">
    <property type="entry name" value="dinb family like domain"/>
    <property type="match status" value="1"/>
</dbReference>
<dbReference type="SUPFAM" id="SSF109854">
    <property type="entry name" value="DinB/YfiT-like putative metalloenzymes"/>
    <property type="match status" value="1"/>
</dbReference>
<dbReference type="InterPro" id="IPR034660">
    <property type="entry name" value="DinB/YfiT-like"/>
</dbReference>
<proteinExistence type="predicted"/>
<dbReference type="InterPro" id="IPR011466">
    <property type="entry name" value="DUF1572"/>
</dbReference>
<protein>
    <recommendedName>
        <fullName evidence="3">DUF1572 domain-containing protein</fullName>
    </recommendedName>
</protein>
<dbReference type="AlphaFoldDB" id="A0A8X8IDF9"/>
<dbReference type="Pfam" id="PF07609">
    <property type="entry name" value="DUF1572"/>
    <property type="match status" value="1"/>
</dbReference>
<organism evidence="1 2">
    <name type="scientific">Hydrobacter penzbergensis</name>
    <dbReference type="NCBI Taxonomy" id="1235997"/>
    <lineage>
        <taxon>Bacteria</taxon>
        <taxon>Pseudomonadati</taxon>
        <taxon>Bacteroidota</taxon>
        <taxon>Chitinophagia</taxon>
        <taxon>Chitinophagales</taxon>
        <taxon>Chitinophagaceae</taxon>
        <taxon>Hydrobacter</taxon>
    </lineage>
</organism>
<dbReference type="Proteomes" id="UP000198711">
    <property type="component" value="Unassembled WGS sequence"/>
</dbReference>